<gene>
    <name evidence="2" type="ORF">J0J18_24170</name>
</gene>
<feature type="domain" description="VWA-Hint protein Vwaint" evidence="1">
    <location>
        <begin position="1"/>
        <end position="69"/>
    </location>
</feature>
<evidence type="ECO:0000259" key="1">
    <source>
        <dbReference type="Pfam" id="PF14624"/>
    </source>
</evidence>
<evidence type="ECO:0000313" key="3">
    <source>
        <dbReference type="Proteomes" id="UP000664056"/>
    </source>
</evidence>
<dbReference type="EMBL" id="JAFKOQ010000227">
    <property type="protein sequence ID" value="MBN8124791.1"/>
    <property type="molecule type" value="Genomic_DNA"/>
</dbReference>
<protein>
    <recommendedName>
        <fullName evidence="1">VWA-Hint protein Vwaint domain-containing protein</fullName>
    </recommendedName>
</protein>
<name>A0AAW4HIW3_VIBVL</name>
<dbReference type="InterPro" id="IPR032838">
    <property type="entry name" value="Vwaint_dom"/>
</dbReference>
<evidence type="ECO:0000313" key="2">
    <source>
        <dbReference type="EMBL" id="MBN8124791.1"/>
    </source>
</evidence>
<dbReference type="AlphaFoldDB" id="A0AAW4HIW3"/>
<sequence length="70" mass="7985">LCYALYSELKETQERMANRHLYELSGRAYVLSGISSHSWQRATVRGDCTDSTSPVQVYHTPSMVDMLTRS</sequence>
<proteinExistence type="predicted"/>
<organism evidence="2 3">
    <name type="scientific">Vibrio vulnificus</name>
    <dbReference type="NCBI Taxonomy" id="672"/>
    <lineage>
        <taxon>Bacteria</taxon>
        <taxon>Pseudomonadati</taxon>
        <taxon>Pseudomonadota</taxon>
        <taxon>Gammaproteobacteria</taxon>
        <taxon>Vibrionales</taxon>
        <taxon>Vibrionaceae</taxon>
        <taxon>Vibrio</taxon>
    </lineage>
</organism>
<accession>A0AAW4HIW3</accession>
<comment type="caution">
    <text evidence="2">The sequence shown here is derived from an EMBL/GenBank/DDBJ whole genome shotgun (WGS) entry which is preliminary data.</text>
</comment>
<reference evidence="2" key="1">
    <citation type="submission" date="2021-03" db="EMBL/GenBank/DDBJ databases">
        <title>Study of the foodborne Vibrio vulnificus isolates from China.</title>
        <authorList>
            <person name="Zheng Z."/>
            <person name="Ye L."/>
        </authorList>
    </citation>
    <scope>NUCLEOTIDE SEQUENCE</scope>
    <source>
        <strain evidence="2">Vv1582</strain>
    </source>
</reference>
<dbReference type="Pfam" id="PF14624">
    <property type="entry name" value="Vwaint"/>
    <property type="match status" value="1"/>
</dbReference>
<dbReference type="Proteomes" id="UP000664056">
    <property type="component" value="Unassembled WGS sequence"/>
</dbReference>
<feature type="non-terminal residue" evidence="2">
    <location>
        <position position="1"/>
    </location>
</feature>